<dbReference type="PANTHER" id="PTHR11552:SF208">
    <property type="entry name" value="RE36204P-RELATED"/>
    <property type="match status" value="1"/>
</dbReference>
<keyword evidence="2" id="KW-0285">Flavoprotein</keyword>
<protein>
    <recommendedName>
        <fullName evidence="4 5">Glucose-methanol-choline oxidoreductase N-terminal domain-containing protein</fullName>
    </recommendedName>
</protein>
<dbReference type="PROSITE" id="PS00623">
    <property type="entry name" value="GMC_OXRED_1"/>
    <property type="match status" value="2"/>
</dbReference>
<dbReference type="GO" id="GO:0016614">
    <property type="term" value="F:oxidoreductase activity, acting on CH-OH group of donors"/>
    <property type="evidence" value="ECO:0007669"/>
    <property type="project" value="InterPro"/>
</dbReference>
<comment type="caution">
    <text evidence="6">The sequence shown here is derived from an EMBL/GenBank/DDBJ whole genome shotgun (WGS) entry which is preliminary data.</text>
</comment>
<dbReference type="SUPFAM" id="SSF51905">
    <property type="entry name" value="FAD/NAD(P)-binding domain"/>
    <property type="match status" value="2"/>
</dbReference>
<evidence type="ECO:0000256" key="1">
    <source>
        <dbReference type="ARBA" id="ARBA00010790"/>
    </source>
</evidence>
<evidence type="ECO:0000313" key="7">
    <source>
        <dbReference type="Proteomes" id="UP000327044"/>
    </source>
</evidence>
<comment type="similarity">
    <text evidence="1 2">Belongs to the GMC oxidoreductase family.</text>
</comment>
<dbReference type="SUPFAM" id="SSF54373">
    <property type="entry name" value="FAD-linked reductases, C-terminal domain"/>
    <property type="match status" value="2"/>
</dbReference>
<feature type="domain" description="Glucose-methanol-choline oxidoreductase N-terminal" evidence="4">
    <location>
        <begin position="149"/>
        <end position="172"/>
    </location>
</feature>
<dbReference type="Gene3D" id="3.30.560.10">
    <property type="entry name" value="Glucose Oxidase, domain 3"/>
    <property type="match status" value="2"/>
</dbReference>
<evidence type="ECO:0000256" key="3">
    <source>
        <dbReference type="SAM" id="SignalP"/>
    </source>
</evidence>
<proteinExistence type="inferred from homology"/>
<keyword evidence="7" id="KW-1185">Reference proteome</keyword>
<dbReference type="InParanoid" id="A0A5N4A391"/>
<organism evidence="6 7">
    <name type="scientific">Photinus pyralis</name>
    <name type="common">Common eastern firefly</name>
    <name type="synonym">Lampyris pyralis</name>
    <dbReference type="NCBI Taxonomy" id="7054"/>
    <lineage>
        <taxon>Eukaryota</taxon>
        <taxon>Metazoa</taxon>
        <taxon>Ecdysozoa</taxon>
        <taxon>Arthropoda</taxon>
        <taxon>Hexapoda</taxon>
        <taxon>Insecta</taxon>
        <taxon>Pterygota</taxon>
        <taxon>Neoptera</taxon>
        <taxon>Endopterygota</taxon>
        <taxon>Coleoptera</taxon>
        <taxon>Polyphaga</taxon>
        <taxon>Elateriformia</taxon>
        <taxon>Elateroidea</taxon>
        <taxon>Lampyridae</taxon>
        <taxon>Lampyrinae</taxon>
        <taxon>Photinus</taxon>
    </lineage>
</organism>
<feature type="chain" id="PRO_5024305597" description="Glucose-methanol-choline oxidoreductase N-terminal domain-containing protein" evidence="3">
    <location>
        <begin position="20"/>
        <end position="1201"/>
    </location>
</feature>
<dbReference type="Pfam" id="PF05199">
    <property type="entry name" value="GMC_oxred_C"/>
    <property type="match status" value="2"/>
</dbReference>
<dbReference type="InterPro" id="IPR007867">
    <property type="entry name" value="GMC_OxRtase_C"/>
</dbReference>
<dbReference type="AlphaFoldDB" id="A0A5N4A391"/>
<feature type="domain" description="Glucose-methanol-choline oxidoreductase N-terminal" evidence="5">
    <location>
        <begin position="886"/>
        <end position="900"/>
    </location>
</feature>
<dbReference type="InterPro" id="IPR000172">
    <property type="entry name" value="GMC_OxRdtase_N"/>
</dbReference>
<accession>A0A5N4A391</accession>
<dbReference type="Pfam" id="PF00732">
    <property type="entry name" value="GMC_oxred_N"/>
    <property type="match status" value="2"/>
</dbReference>
<evidence type="ECO:0000259" key="4">
    <source>
        <dbReference type="PROSITE" id="PS00623"/>
    </source>
</evidence>
<gene>
    <name evidence="6" type="ORF">PPYR_03571</name>
</gene>
<dbReference type="EMBL" id="VVIM01000011">
    <property type="protein sequence ID" value="KAB0791771.1"/>
    <property type="molecule type" value="Genomic_DNA"/>
</dbReference>
<sequence length="1201" mass="133711">MSITQWILLTCVFYVQTKASPFLLTDHYINTYIKGIADLKQSANQHVHYENQEEYAKYHELVPITDDVEYDFIVVGAGASGSALANRLSEVPEWKVLLLEAGGAETQFTQIPSLSSYLPNTEYNWGYKTVPQHSWCLGNINHTCACPTGKSLGGSTAINSMVYTRGNRKDYDLWADLGNDGWCYDDVLPYFKKSENAHLKSFDRKYHSQGGPVQVEDPQHVTNLLETFLEAGKEIGAQIVDYNGHEQLGFSKVQTTTRNGKRHSAAQAYLAPIKERHNLIVSPQSRVTEIIINPHTKEAAGVKYVHDSKLRIAKSSKEVILSAGALNSPQLLMLSGVGPQAELEKLHIPVICDLPVGKQLKDHIGFLGINYVANATHPKLDEHEEIVQWLKHGAGPLSSLSIEGLAFVKTNHSKDHGHYPDVELLFAPTLHFSGENARKTLGLSKEVYESTYGALEGHTVVSIVVSATHPKSRGSLSLRSKNHFDAPLIDLNQLSDGEDHDIGAMLAGIHKATELLETTAFAKLNGHLHRQPVAGCTDYEFATDEYWTCAVRHFSRSLRHQTGTCKMGPRSDKSAVVDKNLNVYGVQKLRVADTSVIPVSITGHLHGPAVMIGEKAADIIKKYWASNFKHLEYDFIVVGAGSAGSVIANRLTEVHHWKVLLLEAGRRETTFSKTPFLAPLLQFTDYNWRYTTEPTEKACLGLLNGRCPWPRGKALGGSSAINYMMYVRGNPDDYDRWHSLGNPGWSYDDVLPYFLKSEDANLANADPTYHRSGGYQRVSNTEVSELAEVFFEAGRELGYEKIDPNTREQIGFCEVYATVKDGYRQSVASAFLEPMEKRANLKIITEALVGKVLIDPITREAYGVEYVRDGKQFTATARKEVIISAGACNSPQILMLSGVGPQQHLHDLGIKPIHDLPVGQTLYDHIVYIGTAMTINTTTSFNIQAALQSTKDLAKDLPRIPLVEAYAYIATNESENKNYPDTEIHLVPINPMAKRFLSLREEVYQAILSQVEKGNGVALIPKLLHPKSVGYLRLKSSNPYDYPLFYPNYFSDPDNVDKRTLIAATRFIYKLSQTNAFKKIDLQWHDRQASGCEEFEKDSDEYWSCALELLTTSGFHQTSTCKMGPANDPMAVVDNELKVYGIGRLRVADASVIPIPMSDHLNAPTIMIGEKAADFIKADWKNGDQSCLDSEEDDNEICHRF</sequence>
<dbReference type="InterPro" id="IPR036188">
    <property type="entry name" value="FAD/NAD-bd_sf"/>
</dbReference>
<feature type="signal peptide" evidence="3">
    <location>
        <begin position="1"/>
        <end position="19"/>
    </location>
</feature>
<dbReference type="InterPro" id="IPR012132">
    <property type="entry name" value="GMC_OxRdtase"/>
</dbReference>
<evidence type="ECO:0000256" key="2">
    <source>
        <dbReference type="RuleBase" id="RU003968"/>
    </source>
</evidence>
<name>A0A5N4A391_PHOPY</name>
<feature type="domain" description="Glucose-methanol-choline oxidoreductase N-terminal" evidence="4">
    <location>
        <begin position="712"/>
        <end position="735"/>
    </location>
</feature>
<evidence type="ECO:0000259" key="5">
    <source>
        <dbReference type="PROSITE" id="PS00624"/>
    </source>
</evidence>
<dbReference type="Proteomes" id="UP000327044">
    <property type="component" value="Unassembled WGS sequence"/>
</dbReference>
<dbReference type="Gene3D" id="3.50.50.60">
    <property type="entry name" value="FAD/NAD(P)-binding domain"/>
    <property type="match status" value="2"/>
</dbReference>
<feature type="domain" description="Glucose-methanol-choline oxidoreductase N-terminal" evidence="5">
    <location>
        <begin position="324"/>
        <end position="338"/>
    </location>
</feature>
<dbReference type="PANTHER" id="PTHR11552">
    <property type="entry name" value="GLUCOSE-METHANOL-CHOLINE GMC OXIDOREDUCTASE"/>
    <property type="match status" value="1"/>
</dbReference>
<dbReference type="PROSITE" id="PS00624">
    <property type="entry name" value="GMC_OXRED_2"/>
    <property type="match status" value="2"/>
</dbReference>
<evidence type="ECO:0000313" key="6">
    <source>
        <dbReference type="EMBL" id="KAB0791771.1"/>
    </source>
</evidence>
<keyword evidence="2" id="KW-0274">FAD</keyword>
<keyword evidence="3" id="KW-0732">Signal</keyword>
<reference evidence="6 7" key="1">
    <citation type="journal article" date="2018" name="Elife">
        <title>Firefly genomes illuminate parallel origins of bioluminescence in beetles.</title>
        <authorList>
            <person name="Fallon T.R."/>
            <person name="Lower S.E."/>
            <person name="Chang C.H."/>
            <person name="Bessho-Uehara M."/>
            <person name="Martin G.J."/>
            <person name="Bewick A.J."/>
            <person name="Behringer M."/>
            <person name="Debat H.J."/>
            <person name="Wong I."/>
            <person name="Day J.C."/>
            <person name="Suvorov A."/>
            <person name="Silva C.J."/>
            <person name="Stanger-Hall K.F."/>
            <person name="Hall D.W."/>
            <person name="Schmitz R.J."/>
            <person name="Nelson D.R."/>
            <person name="Lewis S.M."/>
            <person name="Shigenobu S."/>
            <person name="Bybee S.M."/>
            <person name="Larracuente A.M."/>
            <person name="Oba Y."/>
            <person name="Weng J.K."/>
        </authorList>
    </citation>
    <scope>NUCLEOTIDE SEQUENCE [LARGE SCALE GENOMIC DNA]</scope>
    <source>
        <strain evidence="6">1611_PpyrPB1</strain>
        <tissue evidence="6">Whole body</tissue>
    </source>
</reference>
<dbReference type="GO" id="GO:0050660">
    <property type="term" value="F:flavin adenine dinucleotide binding"/>
    <property type="evidence" value="ECO:0007669"/>
    <property type="project" value="InterPro"/>
</dbReference>